<comment type="caution">
    <text evidence="1">The sequence shown here is derived from an EMBL/GenBank/DDBJ whole genome shotgun (WGS) entry which is preliminary data.</text>
</comment>
<evidence type="ECO:0000313" key="1">
    <source>
        <dbReference type="EMBL" id="TRM55942.1"/>
    </source>
</evidence>
<evidence type="ECO:0000313" key="2">
    <source>
        <dbReference type="Proteomes" id="UP000320762"/>
    </source>
</evidence>
<sequence>MDFLDGRENVFRVWARVQEESVEGKALRDRADRLAESIGECLKYRFIYTSKYVSKEEPWTRFVYHCAQLRSRQRASCKSDSKKQRDKGSMITFDCDGWLHIVVWEDAEPASISIKHDNDHIPYWRIDVPKNVQDYVRAHPEMRPNQLYSAINEKFGIQQFSRKSIYNLWAEREQQKWRLDPDPVVSAQKLIDAAVAVRWGNGDSTYSVQSVPLPHNDGVDALAFSMPEILRKWGGKIREIALDSAWNTNGSGYEIYAILGEVCGSGCPLAYLFINISAPQAKGTKEDYVRAVLRHLREVWNIRASVTLSDKDWSEINASLKKRLPIKDRAPAFYDVESAMKEFSWIERDFVPVAQINSTVGVSFMLSCPSLYSHARFNLGNGGTRPAHDEEITDVKCYICGKISQSSATALAARRGTASACRRTSTCAIRTPATITKKADAALEWDQAVDDLRISAGPRARGRW</sequence>
<keyword evidence="2" id="KW-1185">Reference proteome</keyword>
<dbReference type="EMBL" id="VDMD01000084">
    <property type="protein sequence ID" value="TRM55942.1"/>
    <property type="molecule type" value="Genomic_DNA"/>
</dbReference>
<dbReference type="OrthoDB" id="2437251at2759"/>
<dbReference type="STRING" id="97359.A0A550BTS6"/>
<dbReference type="Proteomes" id="UP000320762">
    <property type="component" value="Unassembled WGS sequence"/>
</dbReference>
<name>A0A550BTS6_9AGAR</name>
<protein>
    <recommendedName>
        <fullName evidence="3">MULE transposase domain-containing protein</fullName>
    </recommendedName>
</protein>
<reference evidence="1 2" key="1">
    <citation type="journal article" date="2019" name="New Phytol.">
        <title>Comparative genomics reveals unique wood-decay strategies and fruiting body development in the Schizophyllaceae.</title>
        <authorList>
            <person name="Almasi E."/>
            <person name="Sahu N."/>
            <person name="Krizsan K."/>
            <person name="Balint B."/>
            <person name="Kovacs G.M."/>
            <person name="Kiss B."/>
            <person name="Cseklye J."/>
            <person name="Drula E."/>
            <person name="Henrissat B."/>
            <person name="Nagy I."/>
            <person name="Chovatia M."/>
            <person name="Adam C."/>
            <person name="LaButti K."/>
            <person name="Lipzen A."/>
            <person name="Riley R."/>
            <person name="Grigoriev I.V."/>
            <person name="Nagy L.G."/>
        </authorList>
    </citation>
    <scope>NUCLEOTIDE SEQUENCE [LARGE SCALE GENOMIC DNA]</scope>
    <source>
        <strain evidence="1 2">NL-1724</strain>
    </source>
</reference>
<proteinExistence type="predicted"/>
<evidence type="ECO:0008006" key="3">
    <source>
        <dbReference type="Google" id="ProtNLM"/>
    </source>
</evidence>
<gene>
    <name evidence="1" type="ORF">BD626DRAFT_466997</name>
</gene>
<accession>A0A550BTS6</accession>
<organism evidence="1 2">
    <name type="scientific">Schizophyllum amplum</name>
    <dbReference type="NCBI Taxonomy" id="97359"/>
    <lineage>
        <taxon>Eukaryota</taxon>
        <taxon>Fungi</taxon>
        <taxon>Dikarya</taxon>
        <taxon>Basidiomycota</taxon>
        <taxon>Agaricomycotina</taxon>
        <taxon>Agaricomycetes</taxon>
        <taxon>Agaricomycetidae</taxon>
        <taxon>Agaricales</taxon>
        <taxon>Schizophyllaceae</taxon>
        <taxon>Schizophyllum</taxon>
    </lineage>
</organism>
<dbReference type="AlphaFoldDB" id="A0A550BTS6"/>